<organism evidence="7 8">
    <name type="scientific">Granulicella cerasi</name>
    <dbReference type="NCBI Taxonomy" id="741063"/>
    <lineage>
        <taxon>Bacteria</taxon>
        <taxon>Pseudomonadati</taxon>
        <taxon>Acidobacteriota</taxon>
        <taxon>Terriglobia</taxon>
        <taxon>Terriglobales</taxon>
        <taxon>Acidobacteriaceae</taxon>
        <taxon>Granulicella</taxon>
    </lineage>
</organism>
<keyword evidence="3" id="KW-0731">Sigma factor</keyword>
<keyword evidence="4" id="KW-0804">Transcription</keyword>
<dbReference type="NCBIfam" id="TIGR02937">
    <property type="entry name" value="sigma70-ECF"/>
    <property type="match status" value="1"/>
</dbReference>
<dbReference type="Proteomes" id="UP001596391">
    <property type="component" value="Unassembled WGS sequence"/>
</dbReference>
<keyword evidence="8" id="KW-1185">Reference proteome</keyword>
<dbReference type="InterPro" id="IPR013249">
    <property type="entry name" value="RNA_pol_sigma70_r4_t2"/>
</dbReference>
<dbReference type="SUPFAM" id="SSF88659">
    <property type="entry name" value="Sigma3 and sigma4 domains of RNA polymerase sigma factors"/>
    <property type="match status" value="1"/>
</dbReference>
<dbReference type="Gene3D" id="1.10.10.10">
    <property type="entry name" value="Winged helix-like DNA-binding domain superfamily/Winged helix DNA-binding domain"/>
    <property type="match status" value="1"/>
</dbReference>
<evidence type="ECO:0000256" key="4">
    <source>
        <dbReference type="ARBA" id="ARBA00023163"/>
    </source>
</evidence>
<dbReference type="Gene3D" id="1.10.1740.10">
    <property type="match status" value="1"/>
</dbReference>
<feature type="domain" description="RNA polymerase sigma factor 70 region 4 type 2" evidence="6">
    <location>
        <begin position="107"/>
        <end position="155"/>
    </location>
</feature>
<evidence type="ECO:0000256" key="2">
    <source>
        <dbReference type="ARBA" id="ARBA00023015"/>
    </source>
</evidence>
<proteinExistence type="inferred from homology"/>
<keyword evidence="2" id="KW-0805">Transcription regulation</keyword>
<dbReference type="InterPro" id="IPR013324">
    <property type="entry name" value="RNA_pol_sigma_r3/r4-like"/>
</dbReference>
<dbReference type="SUPFAM" id="SSF88946">
    <property type="entry name" value="Sigma2 domain of RNA polymerase sigma factors"/>
    <property type="match status" value="1"/>
</dbReference>
<evidence type="ECO:0000313" key="7">
    <source>
        <dbReference type="EMBL" id="MFC6647209.1"/>
    </source>
</evidence>
<protein>
    <submittedName>
        <fullName evidence="7">RNA polymerase sigma factor</fullName>
    </submittedName>
</protein>
<evidence type="ECO:0000313" key="8">
    <source>
        <dbReference type="Proteomes" id="UP001596391"/>
    </source>
</evidence>
<feature type="domain" description="RNA polymerase sigma-70 region 2" evidence="5">
    <location>
        <begin position="16"/>
        <end position="77"/>
    </location>
</feature>
<sequence>MQAADTERRFHDQVGSHRGILFKVCNLYGTSHEDREDLAQEILIQLWRSFGAFDGRCAFSTWMYRVALNTAISWLRHDTFRRQHIEPAEEHLLIALPAREADSDKLRLLYDLIEDLDPMQKAMVMLYLDGNSHQEIGEVLGTTASNVSTRMNRIKNEWKQKIGHRPSQEKNHDNL</sequence>
<dbReference type="InterPro" id="IPR013325">
    <property type="entry name" value="RNA_pol_sigma_r2"/>
</dbReference>
<evidence type="ECO:0000259" key="5">
    <source>
        <dbReference type="Pfam" id="PF04542"/>
    </source>
</evidence>
<dbReference type="PANTHER" id="PTHR43133:SF45">
    <property type="entry name" value="RNA POLYMERASE ECF-TYPE SIGMA FACTOR"/>
    <property type="match status" value="1"/>
</dbReference>
<name>A0ABW1ZDP2_9BACT</name>
<evidence type="ECO:0000256" key="3">
    <source>
        <dbReference type="ARBA" id="ARBA00023082"/>
    </source>
</evidence>
<dbReference type="Pfam" id="PF04542">
    <property type="entry name" value="Sigma70_r2"/>
    <property type="match status" value="1"/>
</dbReference>
<comment type="similarity">
    <text evidence="1">Belongs to the sigma-70 factor family. ECF subfamily.</text>
</comment>
<dbReference type="RefSeq" id="WP_263370880.1">
    <property type="nucleotide sequence ID" value="NZ_JAGSYD010000002.1"/>
</dbReference>
<accession>A0ABW1ZDP2</accession>
<gene>
    <name evidence="7" type="ORF">ACFQBQ_16855</name>
</gene>
<reference evidence="8" key="1">
    <citation type="journal article" date="2019" name="Int. J. Syst. Evol. Microbiol.">
        <title>The Global Catalogue of Microorganisms (GCM) 10K type strain sequencing project: providing services to taxonomists for standard genome sequencing and annotation.</title>
        <authorList>
            <consortium name="The Broad Institute Genomics Platform"/>
            <consortium name="The Broad Institute Genome Sequencing Center for Infectious Disease"/>
            <person name="Wu L."/>
            <person name="Ma J."/>
        </authorList>
    </citation>
    <scope>NUCLEOTIDE SEQUENCE [LARGE SCALE GENOMIC DNA]</scope>
    <source>
        <strain evidence="8">CGMCC 1.16026</strain>
    </source>
</reference>
<dbReference type="EMBL" id="JBHSWI010000001">
    <property type="protein sequence ID" value="MFC6647209.1"/>
    <property type="molecule type" value="Genomic_DNA"/>
</dbReference>
<dbReference type="Pfam" id="PF08281">
    <property type="entry name" value="Sigma70_r4_2"/>
    <property type="match status" value="1"/>
</dbReference>
<comment type="caution">
    <text evidence="7">The sequence shown here is derived from an EMBL/GenBank/DDBJ whole genome shotgun (WGS) entry which is preliminary data.</text>
</comment>
<dbReference type="PANTHER" id="PTHR43133">
    <property type="entry name" value="RNA POLYMERASE ECF-TYPE SIGMA FACTO"/>
    <property type="match status" value="1"/>
</dbReference>
<evidence type="ECO:0000259" key="6">
    <source>
        <dbReference type="Pfam" id="PF08281"/>
    </source>
</evidence>
<dbReference type="InterPro" id="IPR007627">
    <property type="entry name" value="RNA_pol_sigma70_r2"/>
</dbReference>
<dbReference type="InterPro" id="IPR036388">
    <property type="entry name" value="WH-like_DNA-bd_sf"/>
</dbReference>
<evidence type="ECO:0000256" key="1">
    <source>
        <dbReference type="ARBA" id="ARBA00010641"/>
    </source>
</evidence>
<dbReference type="InterPro" id="IPR014284">
    <property type="entry name" value="RNA_pol_sigma-70_dom"/>
</dbReference>
<dbReference type="InterPro" id="IPR039425">
    <property type="entry name" value="RNA_pol_sigma-70-like"/>
</dbReference>